<dbReference type="RefSeq" id="WP_069269781.1">
    <property type="nucleotide sequence ID" value="NZ_CP013443.1"/>
</dbReference>
<evidence type="ECO:0000256" key="1">
    <source>
        <dbReference type="SAM" id="MobiDB-lite"/>
    </source>
</evidence>
<dbReference type="AlphaFoldDB" id="A0A1B4PN11"/>
<evidence type="ECO:0000313" key="4">
    <source>
        <dbReference type="Proteomes" id="UP000094776"/>
    </source>
</evidence>
<evidence type="ECO:0000259" key="2">
    <source>
        <dbReference type="Pfam" id="PF21882"/>
    </source>
</evidence>
<accession>A0A1B4PN11</accession>
<dbReference type="Gene3D" id="2.60.40.3940">
    <property type="match status" value="1"/>
</dbReference>
<dbReference type="Proteomes" id="UP000094776">
    <property type="component" value="Chromosome 1"/>
</dbReference>
<evidence type="ECO:0000313" key="3">
    <source>
        <dbReference type="EMBL" id="AOK15292.1"/>
    </source>
</evidence>
<reference evidence="3 4" key="1">
    <citation type="submission" date="2015-12" db="EMBL/GenBank/DDBJ databases">
        <title>Diversity of Burkholderia near neighbor genomes.</title>
        <authorList>
            <person name="Sahl J."/>
            <person name="Wagner D."/>
            <person name="Keim P."/>
        </authorList>
    </citation>
    <scope>NUCLEOTIDE SEQUENCE [LARGE SCALE GENOMIC DNA]</scope>
    <source>
        <strain evidence="3 4">MSMB1184WGS</strain>
    </source>
</reference>
<feature type="region of interest" description="Disordered" evidence="1">
    <location>
        <begin position="1"/>
        <end position="32"/>
    </location>
</feature>
<sequence length="307" mass="31712">MTDLVESSTWTPGIRQFETSDPVEGGPDGIDNVPLRQLANRTRYLKDVQDAQAGGLEMKAPLASPAFTGSPQAPVPQQFDNTSKIATTAFVQRALGNFNASSGTGSGIIAAAVTLTNDDVGGFHYFNGPTNQTATLPSEVGLPPGAAIAFQRGAQYSLTIGTNKANAIIDTTIGLASSIMLATGEFVVLVWSGTYWQAFGTYTQRVGQPFANSLTSSGYQKLPSGLIIQWGSVPNIPAGGSVTVNYPIAFPNSLLSISAIAGATSTGSSAINGLMAGASSNPKALFVAWNGSSNLTTQMGAYISLGY</sequence>
<dbReference type="InterPro" id="IPR054075">
    <property type="entry name" value="Gp53-like_C"/>
</dbReference>
<dbReference type="Pfam" id="PF21882">
    <property type="entry name" value="Gp53-like_C"/>
    <property type="match status" value="1"/>
</dbReference>
<organism evidence="3 4">
    <name type="scientific">Burkholderia cepacia</name>
    <name type="common">Pseudomonas cepacia</name>
    <dbReference type="NCBI Taxonomy" id="292"/>
    <lineage>
        <taxon>Bacteria</taxon>
        <taxon>Pseudomonadati</taxon>
        <taxon>Pseudomonadota</taxon>
        <taxon>Betaproteobacteria</taxon>
        <taxon>Burkholderiales</taxon>
        <taxon>Burkholderiaceae</taxon>
        <taxon>Burkholderia</taxon>
        <taxon>Burkholderia cepacia complex</taxon>
    </lineage>
</organism>
<gene>
    <name evidence="3" type="ORF">WT26_04220</name>
</gene>
<dbReference type="EMBL" id="CP013443">
    <property type="protein sequence ID" value="AOK15292.1"/>
    <property type="molecule type" value="Genomic_DNA"/>
</dbReference>
<proteinExistence type="predicted"/>
<protein>
    <recommendedName>
        <fullName evidence="2">Putative tail fiber protein gp53-like C-terminal domain-containing protein</fullName>
    </recommendedName>
</protein>
<feature type="domain" description="Putative tail fiber protein gp53-like C-terminal" evidence="2">
    <location>
        <begin position="221"/>
        <end position="307"/>
    </location>
</feature>
<feature type="compositionally biased region" description="Polar residues" evidence="1">
    <location>
        <begin position="1"/>
        <end position="11"/>
    </location>
</feature>
<name>A0A1B4PN11_BURCE</name>